<keyword evidence="3" id="KW-0862">Zinc</keyword>
<evidence type="ECO:0000259" key="5">
    <source>
        <dbReference type="PROSITE" id="PS50808"/>
    </source>
</evidence>
<dbReference type="Proteomes" id="UP000826271">
    <property type="component" value="Unassembled WGS sequence"/>
</dbReference>
<dbReference type="GO" id="GO:0008270">
    <property type="term" value="F:zinc ion binding"/>
    <property type="evidence" value="ECO:0007669"/>
    <property type="project" value="UniProtKB-KW"/>
</dbReference>
<evidence type="ECO:0000313" key="6">
    <source>
        <dbReference type="EMBL" id="KAG8380932.1"/>
    </source>
</evidence>
<dbReference type="PANTHER" id="PTHR46951:SF2">
    <property type="entry name" value="BED-TYPE DOMAIN-CONTAINING PROTEIN"/>
    <property type="match status" value="1"/>
</dbReference>
<dbReference type="EMBL" id="WHWC01000006">
    <property type="protein sequence ID" value="KAG8380932.1"/>
    <property type="molecule type" value="Genomic_DNA"/>
</dbReference>
<feature type="domain" description="BED-type" evidence="5">
    <location>
        <begin position="3"/>
        <end position="57"/>
    </location>
</feature>
<reference evidence="6" key="1">
    <citation type="submission" date="2019-10" db="EMBL/GenBank/DDBJ databases">
        <authorList>
            <person name="Zhang R."/>
            <person name="Pan Y."/>
            <person name="Wang J."/>
            <person name="Ma R."/>
            <person name="Yu S."/>
        </authorList>
    </citation>
    <scope>NUCLEOTIDE SEQUENCE</scope>
    <source>
        <strain evidence="6">LA-IB0</strain>
        <tissue evidence="6">Leaf</tissue>
    </source>
</reference>
<sequence length="110" mass="12569">MVRKKDPFWEYVEALDGRFICKFCERNFAGGVPRIKSHLSGITGRDIDICTKVPKDIQAKAFLAVGESSKKAKNKETTSIPKNMGMLLIYQEDFNNPLSQEFLIRKIKTK</sequence>
<protein>
    <recommendedName>
        <fullName evidence="5">BED-type domain-containing protein</fullName>
    </recommendedName>
</protein>
<dbReference type="AlphaFoldDB" id="A0AAV6XKM4"/>
<evidence type="ECO:0000256" key="3">
    <source>
        <dbReference type="ARBA" id="ARBA00022833"/>
    </source>
</evidence>
<organism evidence="6 7">
    <name type="scientific">Buddleja alternifolia</name>
    <dbReference type="NCBI Taxonomy" id="168488"/>
    <lineage>
        <taxon>Eukaryota</taxon>
        <taxon>Viridiplantae</taxon>
        <taxon>Streptophyta</taxon>
        <taxon>Embryophyta</taxon>
        <taxon>Tracheophyta</taxon>
        <taxon>Spermatophyta</taxon>
        <taxon>Magnoliopsida</taxon>
        <taxon>eudicotyledons</taxon>
        <taxon>Gunneridae</taxon>
        <taxon>Pentapetalae</taxon>
        <taxon>asterids</taxon>
        <taxon>lamiids</taxon>
        <taxon>Lamiales</taxon>
        <taxon>Scrophulariaceae</taxon>
        <taxon>Buddlejeae</taxon>
        <taxon>Buddleja</taxon>
    </lineage>
</organism>
<dbReference type="PANTHER" id="PTHR46951">
    <property type="entry name" value="BED-TYPE DOMAIN-CONTAINING PROTEIN"/>
    <property type="match status" value="1"/>
</dbReference>
<keyword evidence="2 4" id="KW-0863">Zinc-finger</keyword>
<accession>A0AAV6XKM4</accession>
<evidence type="ECO:0000256" key="2">
    <source>
        <dbReference type="ARBA" id="ARBA00022771"/>
    </source>
</evidence>
<keyword evidence="1" id="KW-0479">Metal-binding</keyword>
<comment type="caution">
    <text evidence="6">The sequence shown here is derived from an EMBL/GenBank/DDBJ whole genome shotgun (WGS) entry which is preliminary data.</text>
</comment>
<name>A0AAV6XKM4_9LAMI</name>
<evidence type="ECO:0000256" key="4">
    <source>
        <dbReference type="PROSITE-ProRule" id="PRU00027"/>
    </source>
</evidence>
<keyword evidence="7" id="KW-1185">Reference proteome</keyword>
<proteinExistence type="predicted"/>
<evidence type="ECO:0000256" key="1">
    <source>
        <dbReference type="ARBA" id="ARBA00022723"/>
    </source>
</evidence>
<dbReference type="InterPro" id="IPR003656">
    <property type="entry name" value="Znf_BED"/>
</dbReference>
<gene>
    <name evidence="6" type="ORF">BUALT_Bualt06G0068000</name>
</gene>
<dbReference type="PROSITE" id="PS50808">
    <property type="entry name" value="ZF_BED"/>
    <property type="match status" value="1"/>
</dbReference>
<evidence type="ECO:0000313" key="7">
    <source>
        <dbReference type="Proteomes" id="UP000826271"/>
    </source>
</evidence>
<dbReference type="GO" id="GO:0003677">
    <property type="term" value="F:DNA binding"/>
    <property type="evidence" value="ECO:0007669"/>
    <property type="project" value="InterPro"/>
</dbReference>